<dbReference type="Pfam" id="PF11611">
    <property type="entry name" value="DUF4352"/>
    <property type="match status" value="1"/>
</dbReference>
<dbReference type="EMBL" id="CP069486">
    <property type="protein sequence ID" value="QRO85432.1"/>
    <property type="molecule type" value="Genomic_DNA"/>
</dbReference>
<dbReference type="RefSeq" id="WP_103323420.1">
    <property type="nucleotide sequence ID" value="NZ_CBCPHH010000001.1"/>
</dbReference>
<feature type="region of interest" description="Disordered" evidence="1">
    <location>
        <begin position="92"/>
        <end position="147"/>
    </location>
</feature>
<evidence type="ECO:0000313" key="5">
    <source>
        <dbReference type="Proteomes" id="UP000627155"/>
    </source>
</evidence>
<evidence type="ECO:0000259" key="3">
    <source>
        <dbReference type="Pfam" id="PF11611"/>
    </source>
</evidence>
<feature type="transmembrane region" description="Helical" evidence="2">
    <location>
        <begin position="55"/>
        <end position="78"/>
    </location>
</feature>
<sequence length="275" mass="30529">MANSNQTDQNPFNQNTSEQQNSQQNSQQNNPFNDSNANNQPQQSGNGNGSSMKPWLFGCGGCLIIFIILAVILGACAAGPIKDQIDDFTNNKTEEASTEEETTEENSTEEESTEEESTEEETTEEPTTEENSTEEDDNDSSIVNRNTSVGSPISVFGTKVTVEKAEFVEPTSKYSKPTKDKILKVSYKLENINNSSLIVGDTNFGITADGSRVSKFYGMDDTNDGFSFSLKPGQSDTGYAYYDVPEADQYDVYLQLRSSDKRYKMKWEIEENDVK</sequence>
<evidence type="ECO:0000256" key="2">
    <source>
        <dbReference type="SAM" id="Phobius"/>
    </source>
</evidence>
<reference evidence="4 5" key="1">
    <citation type="submission" date="2021-02" db="EMBL/GenBank/DDBJ databases">
        <title>FDA dAtabase for Regulatory Grade micrObial Sequences (FDA-ARGOS): Supporting development and validation of Infectious Disease Dx tests.</title>
        <authorList>
            <person name="Sproer C."/>
            <person name="Gronow S."/>
            <person name="Severitt S."/>
            <person name="Schroder I."/>
            <person name="Tallon L."/>
            <person name="Sadzewicz L."/>
            <person name="Zhao X."/>
            <person name="Boylan J."/>
            <person name="Ott S."/>
            <person name="Bowen H."/>
            <person name="Vavikolanu K."/>
            <person name="Mehta A."/>
            <person name="Aluvathingal J."/>
            <person name="Nadendla S."/>
            <person name="Lowell S."/>
            <person name="Myers T."/>
            <person name="Yan Y."/>
            <person name="Sichtig H."/>
        </authorList>
    </citation>
    <scope>NUCLEOTIDE SEQUENCE [LARGE SCALE GENOMIC DNA]</scope>
    <source>
        <strain evidence="4 5">FDAARGOS_1207</strain>
    </source>
</reference>
<dbReference type="InterPro" id="IPR029051">
    <property type="entry name" value="DUF4352"/>
</dbReference>
<evidence type="ECO:0000256" key="1">
    <source>
        <dbReference type="SAM" id="MobiDB-lite"/>
    </source>
</evidence>
<keyword evidence="2" id="KW-0472">Membrane</keyword>
<feature type="compositionally biased region" description="Acidic residues" evidence="1">
    <location>
        <begin position="96"/>
        <end position="139"/>
    </location>
</feature>
<keyword evidence="2" id="KW-0812">Transmembrane</keyword>
<organism evidence="4 5">
    <name type="scientific">Mammaliicoccus vitulinus</name>
    <dbReference type="NCBI Taxonomy" id="71237"/>
    <lineage>
        <taxon>Bacteria</taxon>
        <taxon>Bacillati</taxon>
        <taxon>Bacillota</taxon>
        <taxon>Bacilli</taxon>
        <taxon>Bacillales</taxon>
        <taxon>Staphylococcaceae</taxon>
        <taxon>Mammaliicoccus</taxon>
    </lineage>
</organism>
<gene>
    <name evidence="4" type="ORF">I6J37_01625</name>
</gene>
<protein>
    <submittedName>
        <fullName evidence="4">DUF4352 domain-containing protein</fullName>
    </submittedName>
</protein>
<feature type="compositionally biased region" description="Polar residues" evidence="1">
    <location>
        <begin position="1"/>
        <end position="12"/>
    </location>
</feature>
<proteinExistence type="predicted"/>
<accession>A0ABX7HFN7</accession>
<evidence type="ECO:0000313" key="4">
    <source>
        <dbReference type="EMBL" id="QRO85432.1"/>
    </source>
</evidence>
<feature type="region of interest" description="Disordered" evidence="1">
    <location>
        <begin position="1"/>
        <end position="49"/>
    </location>
</feature>
<name>A0ABX7HFN7_9STAP</name>
<feature type="compositionally biased region" description="Low complexity" evidence="1">
    <location>
        <begin position="13"/>
        <end position="49"/>
    </location>
</feature>
<keyword evidence="5" id="KW-1185">Reference proteome</keyword>
<dbReference type="Proteomes" id="UP000627155">
    <property type="component" value="Chromosome"/>
</dbReference>
<keyword evidence="2" id="KW-1133">Transmembrane helix</keyword>
<feature type="domain" description="DUF4352" evidence="3">
    <location>
        <begin position="149"/>
        <end position="251"/>
    </location>
</feature>